<dbReference type="Pfam" id="PF02518">
    <property type="entry name" value="HATPase_c"/>
    <property type="match status" value="1"/>
</dbReference>
<gene>
    <name evidence="13" type="ORF">ACFS29_14290</name>
</gene>
<evidence type="ECO:0000313" key="14">
    <source>
        <dbReference type="Proteomes" id="UP001597548"/>
    </source>
</evidence>
<dbReference type="PROSITE" id="PS50005">
    <property type="entry name" value="TPR"/>
    <property type="match status" value="1"/>
</dbReference>
<evidence type="ECO:0000256" key="11">
    <source>
        <dbReference type="SAM" id="SignalP"/>
    </source>
</evidence>
<sequence length="639" mass="73777">MKNTFPFYLFLFGLGMYLTQAQNIITNTSDSLYNLSRDKDLPVNQRIEHINTAIQITDKSILKLKYLSYKAAIYGNNNKFANAIAVSQNLFNEAQKVNDTFYMAKANYKLGLNYKHQHIYDSSYYYFHLANRNFSQIKDSLNWSKSLNNLGYLNYINGNYYNTEKQSVDALKIVPENNKKFKYQLHMQLGISSRELQDYDSATTWYLMALKNSQTSIDSSNTYNSLGVKEQYLGNHSQAIHYFNKALLIETNNTSNQLRIRSNKTYSEGILNNEMAISDLVALSQKRFNNNDLLGSYSSTIQLVKLLQFQNKNNEAISYAQKAYTLAIRINSAEAKIESLGYLIDLKSINNTEARQFKHLVDSIAKARINLRTTFDKIQFQTENKEKENLQLKADNTEQELLTKEAKTRNWLLAFGLLALCVSAFFIWRRYKSEAKAKIQIEKLQREFHHRLKNDFRSINSFISLVQKQFPNTEFEERLNELKNRVTSMFKVHEMLLKEDDITQIKSHPYLFELAQNVEDKYKDSNITLLCSVDKTETILADKAIPFGIVLNEFVTNSYKYAFDENGGEITIDFKSDKDNHQLTLKDNGKGLPKDFDIDNLRSLGMSIIPMFADLHNGSYQLDGSNGVCLILTLPKKIA</sequence>
<dbReference type="SMART" id="SM00028">
    <property type="entry name" value="TPR"/>
    <property type="match status" value="4"/>
</dbReference>
<keyword evidence="8" id="KW-0802">TPR repeat</keyword>
<evidence type="ECO:0000256" key="2">
    <source>
        <dbReference type="ARBA" id="ARBA00012438"/>
    </source>
</evidence>
<evidence type="ECO:0000313" key="13">
    <source>
        <dbReference type="EMBL" id="MFD2916821.1"/>
    </source>
</evidence>
<evidence type="ECO:0000256" key="1">
    <source>
        <dbReference type="ARBA" id="ARBA00000085"/>
    </source>
</evidence>
<comment type="catalytic activity">
    <reaction evidence="1">
        <text>ATP + protein L-histidine = ADP + protein N-phospho-L-histidine.</text>
        <dbReference type="EC" id="2.7.13.3"/>
    </reaction>
</comment>
<dbReference type="Gene3D" id="1.25.40.10">
    <property type="entry name" value="Tetratricopeptide repeat domain"/>
    <property type="match status" value="2"/>
</dbReference>
<protein>
    <recommendedName>
        <fullName evidence="2">histidine kinase</fullName>
        <ecNumber evidence="2">2.7.13.3</ecNumber>
    </recommendedName>
</protein>
<feature type="coiled-coil region" evidence="9">
    <location>
        <begin position="380"/>
        <end position="407"/>
    </location>
</feature>
<proteinExistence type="predicted"/>
<reference evidence="14" key="1">
    <citation type="journal article" date="2019" name="Int. J. Syst. Evol. Microbiol.">
        <title>The Global Catalogue of Microorganisms (GCM) 10K type strain sequencing project: providing services to taxonomists for standard genome sequencing and annotation.</title>
        <authorList>
            <consortium name="The Broad Institute Genomics Platform"/>
            <consortium name="The Broad Institute Genome Sequencing Center for Infectious Disease"/>
            <person name="Wu L."/>
            <person name="Ma J."/>
        </authorList>
    </citation>
    <scope>NUCLEOTIDE SEQUENCE [LARGE SCALE GENOMIC DNA]</scope>
    <source>
        <strain evidence="14">KCTC 32514</strain>
    </source>
</reference>
<feature type="transmembrane region" description="Helical" evidence="10">
    <location>
        <begin position="411"/>
        <end position="428"/>
    </location>
</feature>
<dbReference type="InterPro" id="IPR036890">
    <property type="entry name" value="HATPase_C_sf"/>
</dbReference>
<dbReference type="PANTHER" id="PTHR41523">
    <property type="entry name" value="TWO-COMPONENT SYSTEM SENSOR PROTEIN"/>
    <property type="match status" value="1"/>
</dbReference>
<dbReference type="InterPro" id="IPR003594">
    <property type="entry name" value="HATPase_dom"/>
</dbReference>
<name>A0ABW5ZY21_9FLAO</name>
<keyword evidence="7" id="KW-0067">ATP-binding</keyword>
<evidence type="ECO:0000256" key="7">
    <source>
        <dbReference type="ARBA" id="ARBA00022840"/>
    </source>
</evidence>
<feature type="repeat" description="TPR" evidence="8">
    <location>
        <begin position="220"/>
        <end position="253"/>
    </location>
</feature>
<dbReference type="SUPFAM" id="SSF48452">
    <property type="entry name" value="TPR-like"/>
    <property type="match status" value="1"/>
</dbReference>
<dbReference type="EC" id="2.7.13.3" evidence="2"/>
<dbReference type="InterPro" id="IPR005467">
    <property type="entry name" value="His_kinase_dom"/>
</dbReference>
<accession>A0ABW5ZY21</accession>
<evidence type="ECO:0000256" key="10">
    <source>
        <dbReference type="SAM" id="Phobius"/>
    </source>
</evidence>
<dbReference type="InterPro" id="IPR011495">
    <property type="entry name" value="Sig_transdc_His_kin_sub2_dim/P"/>
</dbReference>
<dbReference type="RefSeq" id="WP_194506318.1">
    <property type="nucleotide sequence ID" value="NZ_JADILU010000001.1"/>
</dbReference>
<evidence type="ECO:0000256" key="5">
    <source>
        <dbReference type="ARBA" id="ARBA00022741"/>
    </source>
</evidence>
<evidence type="ECO:0000256" key="6">
    <source>
        <dbReference type="ARBA" id="ARBA00022777"/>
    </source>
</evidence>
<feature type="domain" description="Histidine kinase" evidence="12">
    <location>
        <begin position="447"/>
        <end position="638"/>
    </location>
</feature>
<dbReference type="PROSITE" id="PS50109">
    <property type="entry name" value="HIS_KIN"/>
    <property type="match status" value="1"/>
</dbReference>
<keyword evidence="6 13" id="KW-0418">Kinase</keyword>
<keyword evidence="4" id="KW-0808">Transferase</keyword>
<dbReference type="Pfam" id="PF07568">
    <property type="entry name" value="HisKA_2"/>
    <property type="match status" value="1"/>
</dbReference>
<keyword evidence="10" id="KW-0472">Membrane</keyword>
<evidence type="ECO:0000256" key="9">
    <source>
        <dbReference type="SAM" id="Coils"/>
    </source>
</evidence>
<dbReference type="EMBL" id="JBHUOS010000010">
    <property type="protein sequence ID" value="MFD2916821.1"/>
    <property type="molecule type" value="Genomic_DNA"/>
</dbReference>
<keyword evidence="5" id="KW-0547">Nucleotide-binding</keyword>
<dbReference type="InterPro" id="IPR011990">
    <property type="entry name" value="TPR-like_helical_dom_sf"/>
</dbReference>
<dbReference type="SMART" id="SM00387">
    <property type="entry name" value="HATPase_c"/>
    <property type="match status" value="1"/>
</dbReference>
<keyword evidence="9" id="KW-0175">Coiled coil</keyword>
<comment type="caution">
    <text evidence="13">The sequence shown here is derived from an EMBL/GenBank/DDBJ whole genome shotgun (WGS) entry which is preliminary data.</text>
</comment>
<keyword evidence="10" id="KW-1133">Transmembrane helix</keyword>
<feature type="signal peptide" evidence="11">
    <location>
        <begin position="1"/>
        <end position="21"/>
    </location>
</feature>
<dbReference type="Gene3D" id="3.30.565.10">
    <property type="entry name" value="Histidine kinase-like ATPase, C-terminal domain"/>
    <property type="match status" value="1"/>
</dbReference>
<dbReference type="Proteomes" id="UP001597548">
    <property type="component" value="Unassembled WGS sequence"/>
</dbReference>
<dbReference type="PANTHER" id="PTHR41523:SF8">
    <property type="entry name" value="ETHYLENE RESPONSE SENSOR PROTEIN"/>
    <property type="match status" value="1"/>
</dbReference>
<evidence type="ECO:0000256" key="4">
    <source>
        <dbReference type="ARBA" id="ARBA00022679"/>
    </source>
</evidence>
<evidence type="ECO:0000259" key="12">
    <source>
        <dbReference type="PROSITE" id="PS50109"/>
    </source>
</evidence>
<keyword evidence="14" id="KW-1185">Reference proteome</keyword>
<feature type="chain" id="PRO_5046244483" description="histidine kinase" evidence="11">
    <location>
        <begin position="22"/>
        <end position="639"/>
    </location>
</feature>
<dbReference type="GO" id="GO:0016301">
    <property type="term" value="F:kinase activity"/>
    <property type="evidence" value="ECO:0007669"/>
    <property type="project" value="UniProtKB-KW"/>
</dbReference>
<dbReference type="InterPro" id="IPR019734">
    <property type="entry name" value="TPR_rpt"/>
</dbReference>
<keyword evidence="11" id="KW-0732">Signal</keyword>
<keyword evidence="10" id="KW-0812">Transmembrane</keyword>
<evidence type="ECO:0000256" key="3">
    <source>
        <dbReference type="ARBA" id="ARBA00022553"/>
    </source>
</evidence>
<keyword evidence="3" id="KW-0597">Phosphoprotein</keyword>
<dbReference type="SUPFAM" id="SSF55874">
    <property type="entry name" value="ATPase domain of HSP90 chaperone/DNA topoisomerase II/histidine kinase"/>
    <property type="match status" value="1"/>
</dbReference>
<organism evidence="13 14">
    <name type="scientific">Psychroserpens luteus</name>
    <dbReference type="NCBI Taxonomy" id="1434066"/>
    <lineage>
        <taxon>Bacteria</taxon>
        <taxon>Pseudomonadati</taxon>
        <taxon>Bacteroidota</taxon>
        <taxon>Flavobacteriia</taxon>
        <taxon>Flavobacteriales</taxon>
        <taxon>Flavobacteriaceae</taxon>
        <taxon>Psychroserpens</taxon>
    </lineage>
</organism>
<evidence type="ECO:0000256" key="8">
    <source>
        <dbReference type="PROSITE-ProRule" id="PRU00339"/>
    </source>
</evidence>